<dbReference type="Pfam" id="PF21599">
    <property type="entry name" value="ZSWIM3_N"/>
    <property type="match status" value="1"/>
</dbReference>
<sequence length="154" mass="17938">MFSYSNVELFQFGCRRTAKTNNSIEVGGRQLSRLVSVAFIFALFIARCLKRKDKSTKMDVSAFQRGFTTFDLLKEEISKFEEENQIHLYMRDCRKLEKAMATSKSARLAKPELKYYSLKYTCVNGGRNHVKYPNFLNKRQGKTQKIDCPFYIVA</sequence>
<dbReference type="EMBL" id="JAFNEN010000918">
    <property type="protein sequence ID" value="KAG8176081.1"/>
    <property type="molecule type" value="Genomic_DNA"/>
</dbReference>
<keyword evidence="1" id="KW-0812">Transmembrane</keyword>
<evidence type="ECO:0000313" key="3">
    <source>
        <dbReference type="EMBL" id="KAG8176081.1"/>
    </source>
</evidence>
<name>A0AAV6TX89_9ARAC</name>
<dbReference type="InterPro" id="IPR048325">
    <property type="entry name" value="ZSWIM3_N"/>
</dbReference>
<reference evidence="3 4" key="1">
    <citation type="journal article" date="2022" name="Nat. Ecol. Evol.">
        <title>A masculinizing supergene underlies an exaggerated male reproductive morph in a spider.</title>
        <authorList>
            <person name="Hendrickx F."/>
            <person name="De Corte Z."/>
            <person name="Sonet G."/>
            <person name="Van Belleghem S.M."/>
            <person name="Kostlbacher S."/>
            <person name="Vangestel C."/>
        </authorList>
    </citation>
    <scope>NUCLEOTIDE SEQUENCE [LARGE SCALE GENOMIC DNA]</scope>
    <source>
        <strain evidence="3">W744_W776</strain>
    </source>
</reference>
<evidence type="ECO:0000259" key="2">
    <source>
        <dbReference type="Pfam" id="PF21599"/>
    </source>
</evidence>
<evidence type="ECO:0000313" key="4">
    <source>
        <dbReference type="Proteomes" id="UP000827092"/>
    </source>
</evidence>
<keyword evidence="1" id="KW-1133">Transmembrane helix</keyword>
<gene>
    <name evidence="3" type="ORF">JTE90_025539</name>
</gene>
<dbReference type="Proteomes" id="UP000827092">
    <property type="component" value="Unassembled WGS sequence"/>
</dbReference>
<protein>
    <recommendedName>
        <fullName evidence="2">ZSWIM3 N-terminal domain-containing protein</fullName>
    </recommendedName>
</protein>
<comment type="caution">
    <text evidence="3">The sequence shown here is derived from an EMBL/GenBank/DDBJ whole genome shotgun (WGS) entry which is preliminary data.</text>
</comment>
<keyword evidence="1" id="KW-0472">Membrane</keyword>
<keyword evidence="4" id="KW-1185">Reference proteome</keyword>
<organism evidence="3 4">
    <name type="scientific">Oedothorax gibbosus</name>
    <dbReference type="NCBI Taxonomy" id="931172"/>
    <lineage>
        <taxon>Eukaryota</taxon>
        <taxon>Metazoa</taxon>
        <taxon>Ecdysozoa</taxon>
        <taxon>Arthropoda</taxon>
        <taxon>Chelicerata</taxon>
        <taxon>Arachnida</taxon>
        <taxon>Araneae</taxon>
        <taxon>Araneomorphae</taxon>
        <taxon>Entelegynae</taxon>
        <taxon>Araneoidea</taxon>
        <taxon>Linyphiidae</taxon>
        <taxon>Erigoninae</taxon>
        <taxon>Oedothorax</taxon>
    </lineage>
</organism>
<accession>A0AAV6TX89</accession>
<feature type="domain" description="ZSWIM3 N-terminal" evidence="2">
    <location>
        <begin position="65"/>
        <end position="153"/>
    </location>
</feature>
<proteinExistence type="predicted"/>
<feature type="transmembrane region" description="Helical" evidence="1">
    <location>
        <begin position="31"/>
        <end position="49"/>
    </location>
</feature>
<dbReference type="AlphaFoldDB" id="A0AAV6TX89"/>
<evidence type="ECO:0000256" key="1">
    <source>
        <dbReference type="SAM" id="Phobius"/>
    </source>
</evidence>